<reference evidence="1" key="1">
    <citation type="journal article" date="2021" name="Genome Biol. Evol.">
        <title>A High-Quality Reference Genome for a Parasitic Bivalve with Doubly Uniparental Inheritance (Bivalvia: Unionida).</title>
        <authorList>
            <person name="Smith C.H."/>
        </authorList>
    </citation>
    <scope>NUCLEOTIDE SEQUENCE</scope>
    <source>
        <strain evidence="1">CHS0354</strain>
    </source>
</reference>
<dbReference type="EMBL" id="JAEAOA010000369">
    <property type="protein sequence ID" value="KAK3576032.1"/>
    <property type="molecule type" value="Genomic_DNA"/>
</dbReference>
<dbReference type="AlphaFoldDB" id="A0AAE0VGH2"/>
<dbReference type="Proteomes" id="UP001195483">
    <property type="component" value="Unassembled WGS sequence"/>
</dbReference>
<proteinExistence type="predicted"/>
<comment type="caution">
    <text evidence="1">The sequence shown here is derived from an EMBL/GenBank/DDBJ whole genome shotgun (WGS) entry which is preliminary data.</text>
</comment>
<accession>A0AAE0VGH2</accession>
<sequence>MRMKPLVMLRQNTDVDCRQAVAIRVGKLLKKVLATLKRILTDNKEEGSKAPIPEMLDFHTLKRSTTGPEVADEVKRVLIDLLETIDRREEEIND</sequence>
<name>A0AAE0VGH2_9BIVA</name>
<keyword evidence="2" id="KW-1185">Reference proteome</keyword>
<reference evidence="1" key="2">
    <citation type="journal article" date="2021" name="Genome Biol. Evol.">
        <title>Developing a high-quality reference genome for a parasitic bivalve with doubly uniparental inheritance (Bivalvia: Unionida).</title>
        <authorList>
            <person name="Smith C.H."/>
        </authorList>
    </citation>
    <scope>NUCLEOTIDE SEQUENCE</scope>
    <source>
        <strain evidence="1">CHS0354</strain>
        <tissue evidence="1">Mantle</tissue>
    </source>
</reference>
<gene>
    <name evidence="1" type="ORF">CHS0354_005185</name>
</gene>
<protein>
    <submittedName>
        <fullName evidence="1">Uncharacterized protein</fullName>
    </submittedName>
</protein>
<reference evidence="1" key="3">
    <citation type="submission" date="2023-05" db="EMBL/GenBank/DDBJ databases">
        <authorList>
            <person name="Smith C.H."/>
        </authorList>
    </citation>
    <scope>NUCLEOTIDE SEQUENCE</scope>
    <source>
        <strain evidence="1">CHS0354</strain>
        <tissue evidence="1">Mantle</tissue>
    </source>
</reference>
<evidence type="ECO:0000313" key="2">
    <source>
        <dbReference type="Proteomes" id="UP001195483"/>
    </source>
</evidence>
<evidence type="ECO:0000313" key="1">
    <source>
        <dbReference type="EMBL" id="KAK3576032.1"/>
    </source>
</evidence>
<organism evidence="1 2">
    <name type="scientific">Potamilus streckersoni</name>
    <dbReference type="NCBI Taxonomy" id="2493646"/>
    <lineage>
        <taxon>Eukaryota</taxon>
        <taxon>Metazoa</taxon>
        <taxon>Spiralia</taxon>
        <taxon>Lophotrochozoa</taxon>
        <taxon>Mollusca</taxon>
        <taxon>Bivalvia</taxon>
        <taxon>Autobranchia</taxon>
        <taxon>Heteroconchia</taxon>
        <taxon>Palaeoheterodonta</taxon>
        <taxon>Unionida</taxon>
        <taxon>Unionoidea</taxon>
        <taxon>Unionidae</taxon>
        <taxon>Ambleminae</taxon>
        <taxon>Lampsilini</taxon>
        <taxon>Potamilus</taxon>
    </lineage>
</organism>